<feature type="compositionally biased region" description="Basic residues" evidence="1">
    <location>
        <begin position="529"/>
        <end position="543"/>
    </location>
</feature>
<feature type="compositionally biased region" description="Basic residues" evidence="1">
    <location>
        <begin position="553"/>
        <end position="563"/>
    </location>
</feature>
<dbReference type="OrthoDB" id="3779124at2759"/>
<protein>
    <submittedName>
        <fullName evidence="2">Uncharacterized protein</fullName>
    </submittedName>
</protein>
<evidence type="ECO:0000313" key="2">
    <source>
        <dbReference type="EMBL" id="KAF2654570.1"/>
    </source>
</evidence>
<gene>
    <name evidence="2" type="ORF">K491DRAFT_467922</name>
</gene>
<dbReference type="EMBL" id="MU004362">
    <property type="protein sequence ID" value="KAF2654570.1"/>
    <property type="molecule type" value="Genomic_DNA"/>
</dbReference>
<sequence length="713" mass="78000">MYSRQRPSPHPTSSDEVVSPEANNRRLRQTIRYIESRGGADTDEEYIERIHTIKDYVIDQYAVEGYDFDRKLWRTAKRLVEDELELLSDELSDVIEISSDSEVEEELESPRALYRRISGIPPNRGHDRTESAVEMVEPTTNAYPISRKGSSASTVAVPPAIVRETQFQYGGPNNHVEVWHKENPPILPFGETLLMQEWESLKINHDLRESARKMKENSDEPVVHTNVPLEEAERSIGELRGRYDSGSRFKLPKLNSSNLKWMDDHPDVCSLEDVVADFNAKRSKDQVGRDYAPRIFLEQVQVNTLHGYDAEAHRRSSASVRSAGAGSSAAGPSGTYKASGTSTSKGKEPAIPLARGPPVGSTGRERASSEAIPSRRKWTSAGTGESRRATTPATPTPKSGVTTRRLSHIAPSPPGSRKRGRPPHATPKSTVSKRKLADADDSYEEASSRSKRSRGAGKKSVAFDISILDDISEEMNNNPLYDGGPDDPLWYDEWYTGPPHRKIGSVNQVTEQPATSFSSASSSTVTSRSKPKGKPGPKPKTKPSPKPTAKPGPKSKAKSVSKSKGKEQSTTSLRKPPAKSRLLKELKLEDARGKQSKAAKQPASLSTSTRITRTHAPKIDGAPDKAIAKKTPTPRATKTKKPAAKTAPKATAKKVTTGRVTKPKKAISKPAASVPPSPSQVPRSRGSWKKSAAGYEDVKRGITRSGLKFKGKV</sequence>
<keyword evidence="3" id="KW-1185">Reference proteome</keyword>
<evidence type="ECO:0000313" key="3">
    <source>
        <dbReference type="Proteomes" id="UP000799324"/>
    </source>
</evidence>
<organism evidence="2 3">
    <name type="scientific">Lophiostoma macrostomum CBS 122681</name>
    <dbReference type="NCBI Taxonomy" id="1314788"/>
    <lineage>
        <taxon>Eukaryota</taxon>
        <taxon>Fungi</taxon>
        <taxon>Dikarya</taxon>
        <taxon>Ascomycota</taxon>
        <taxon>Pezizomycotina</taxon>
        <taxon>Dothideomycetes</taxon>
        <taxon>Pleosporomycetidae</taxon>
        <taxon>Pleosporales</taxon>
        <taxon>Lophiostomataceae</taxon>
        <taxon>Lophiostoma</taxon>
    </lineage>
</organism>
<feature type="region of interest" description="Disordered" evidence="1">
    <location>
        <begin position="1"/>
        <end position="23"/>
    </location>
</feature>
<feature type="compositionally biased region" description="Polar residues" evidence="1">
    <location>
        <begin position="505"/>
        <end position="514"/>
    </location>
</feature>
<feature type="region of interest" description="Disordered" evidence="1">
    <location>
        <begin position="474"/>
        <end position="694"/>
    </location>
</feature>
<feature type="compositionally biased region" description="Low complexity" evidence="1">
    <location>
        <begin position="515"/>
        <end position="528"/>
    </location>
</feature>
<dbReference type="Proteomes" id="UP000799324">
    <property type="component" value="Unassembled WGS sequence"/>
</dbReference>
<feature type="compositionally biased region" description="Basic and acidic residues" evidence="1">
    <location>
        <begin position="582"/>
        <end position="593"/>
    </location>
</feature>
<name>A0A6A6T473_9PLEO</name>
<dbReference type="AlphaFoldDB" id="A0A6A6T473"/>
<feature type="compositionally biased region" description="Low complexity" evidence="1">
    <location>
        <begin position="317"/>
        <end position="334"/>
    </location>
</feature>
<reference evidence="2" key="1">
    <citation type="journal article" date="2020" name="Stud. Mycol.">
        <title>101 Dothideomycetes genomes: a test case for predicting lifestyles and emergence of pathogens.</title>
        <authorList>
            <person name="Haridas S."/>
            <person name="Albert R."/>
            <person name="Binder M."/>
            <person name="Bloem J."/>
            <person name="Labutti K."/>
            <person name="Salamov A."/>
            <person name="Andreopoulos B."/>
            <person name="Baker S."/>
            <person name="Barry K."/>
            <person name="Bills G."/>
            <person name="Bluhm B."/>
            <person name="Cannon C."/>
            <person name="Castanera R."/>
            <person name="Culley D."/>
            <person name="Daum C."/>
            <person name="Ezra D."/>
            <person name="Gonzalez J."/>
            <person name="Henrissat B."/>
            <person name="Kuo A."/>
            <person name="Liang C."/>
            <person name="Lipzen A."/>
            <person name="Lutzoni F."/>
            <person name="Magnuson J."/>
            <person name="Mondo S."/>
            <person name="Nolan M."/>
            <person name="Ohm R."/>
            <person name="Pangilinan J."/>
            <person name="Park H.-J."/>
            <person name="Ramirez L."/>
            <person name="Alfaro M."/>
            <person name="Sun H."/>
            <person name="Tritt A."/>
            <person name="Yoshinaga Y."/>
            <person name="Zwiers L.-H."/>
            <person name="Turgeon B."/>
            <person name="Goodwin S."/>
            <person name="Spatafora J."/>
            <person name="Crous P."/>
            <person name="Grigoriev I."/>
        </authorList>
    </citation>
    <scope>NUCLEOTIDE SEQUENCE</scope>
    <source>
        <strain evidence="2">CBS 122681</strain>
    </source>
</reference>
<feature type="compositionally biased region" description="Basic and acidic residues" evidence="1">
    <location>
        <begin position="617"/>
        <end position="627"/>
    </location>
</feature>
<evidence type="ECO:0000256" key="1">
    <source>
        <dbReference type="SAM" id="MobiDB-lite"/>
    </source>
</evidence>
<accession>A0A6A6T473</accession>
<proteinExistence type="predicted"/>
<feature type="compositionally biased region" description="Low complexity" evidence="1">
    <location>
        <begin position="644"/>
        <end position="657"/>
    </location>
</feature>
<feature type="region of interest" description="Disordered" evidence="1">
    <location>
        <begin position="313"/>
        <end position="462"/>
    </location>
</feature>